<protein>
    <submittedName>
        <fullName evidence="2">DUF4847 family protein</fullName>
    </submittedName>
</protein>
<dbReference type="PROSITE" id="PS51257">
    <property type="entry name" value="PROKAR_LIPOPROTEIN"/>
    <property type="match status" value="1"/>
</dbReference>
<keyword evidence="3" id="KW-1185">Reference proteome</keyword>
<sequence length="164" mass="18979">MRKTFLKYSIYLLLTLPILLSSCNNEDDVNEIFVSRGTWYVVNYYTGVNWDSNNDRDARPVITNVQELQVIQQFNITFKDDGTLEGNMQNATFTGYWQANGEDRSVSITRLKASTNKVEGRNKEFIETLERARFYQGDSGMLRLAPQERTTCIQFTHIKQNGNN</sequence>
<reference evidence="2" key="1">
    <citation type="submission" date="2022-12" db="EMBL/GenBank/DDBJ databases">
        <title>Phocaeicola acetigenes sp. nov., isolated feces from a healthy human.</title>
        <authorList>
            <person name="Do H."/>
            <person name="Ha Y.B."/>
            <person name="Kim J.-S."/>
            <person name="Suh M.K."/>
            <person name="Kim H.S."/>
            <person name="Lee J.-S."/>
        </authorList>
    </citation>
    <scope>NUCLEOTIDE SEQUENCE</scope>
    <source>
        <strain evidence="2">KGMB11183</strain>
    </source>
</reference>
<evidence type="ECO:0000256" key="1">
    <source>
        <dbReference type="SAM" id="SignalP"/>
    </source>
</evidence>
<feature type="signal peptide" evidence="1">
    <location>
        <begin position="1"/>
        <end position="26"/>
    </location>
</feature>
<dbReference type="Proteomes" id="UP001141933">
    <property type="component" value="Unassembled WGS sequence"/>
</dbReference>
<keyword evidence="1" id="KW-0732">Signal</keyword>
<name>A0ABT4PJA8_9BACT</name>
<organism evidence="2 3">
    <name type="scientific">Phocaeicola acetigenes</name>
    <dbReference type="NCBI Taxonomy" id="3016083"/>
    <lineage>
        <taxon>Bacteria</taxon>
        <taxon>Pseudomonadati</taxon>
        <taxon>Bacteroidota</taxon>
        <taxon>Bacteroidia</taxon>
        <taxon>Bacteroidales</taxon>
        <taxon>Bacteroidaceae</taxon>
        <taxon>Phocaeicola</taxon>
    </lineage>
</organism>
<dbReference type="Pfam" id="PF16139">
    <property type="entry name" value="DUF4847"/>
    <property type="match status" value="1"/>
</dbReference>
<dbReference type="InterPro" id="IPR032316">
    <property type="entry name" value="DUF4847"/>
</dbReference>
<evidence type="ECO:0000313" key="2">
    <source>
        <dbReference type="EMBL" id="MCZ8373152.1"/>
    </source>
</evidence>
<dbReference type="Gene3D" id="2.40.128.270">
    <property type="match status" value="1"/>
</dbReference>
<dbReference type="EMBL" id="JAPZVM010000009">
    <property type="protein sequence ID" value="MCZ8373152.1"/>
    <property type="molecule type" value="Genomic_DNA"/>
</dbReference>
<comment type="caution">
    <text evidence="2">The sequence shown here is derived from an EMBL/GenBank/DDBJ whole genome shotgun (WGS) entry which is preliminary data.</text>
</comment>
<dbReference type="InterPro" id="IPR038670">
    <property type="entry name" value="HslJ-like_sf"/>
</dbReference>
<feature type="chain" id="PRO_5046901528" evidence="1">
    <location>
        <begin position="27"/>
        <end position="164"/>
    </location>
</feature>
<dbReference type="RefSeq" id="WP_269878461.1">
    <property type="nucleotide sequence ID" value="NZ_JAPZVM010000009.1"/>
</dbReference>
<accession>A0ABT4PJA8</accession>
<gene>
    <name evidence="2" type="ORF">O6P32_10600</name>
</gene>
<evidence type="ECO:0000313" key="3">
    <source>
        <dbReference type="Proteomes" id="UP001141933"/>
    </source>
</evidence>
<proteinExistence type="predicted"/>
<dbReference type="CDD" id="cd14492">
    <property type="entry name" value="lipocalin_MxiM-like"/>
    <property type="match status" value="1"/>
</dbReference>